<feature type="domain" description="Cohesin" evidence="1">
    <location>
        <begin position="101"/>
        <end position="194"/>
    </location>
</feature>
<dbReference type="Pfam" id="PF00963">
    <property type="entry name" value="Cohesin"/>
    <property type="match status" value="1"/>
</dbReference>
<dbReference type="Gene3D" id="2.60.40.10">
    <property type="entry name" value="Immunoglobulins"/>
    <property type="match status" value="2"/>
</dbReference>
<comment type="caution">
    <text evidence="2">The sequence shown here is derived from an EMBL/GenBank/DDBJ whole genome shotgun (WGS) entry which is preliminary data.</text>
</comment>
<dbReference type="SUPFAM" id="SSF49384">
    <property type="entry name" value="Carbohydrate-binding domain"/>
    <property type="match status" value="1"/>
</dbReference>
<reference evidence="2 3" key="1">
    <citation type="journal article" date="2016" name="Environ. Microbiol.">
        <title>Genomic resolution of a cold subsurface aquifer community provides metabolic insights for novel microbes adapted to high CO concentrations.</title>
        <authorList>
            <person name="Probst A.J."/>
            <person name="Castelle C.J."/>
            <person name="Singh A."/>
            <person name="Brown C.T."/>
            <person name="Anantharaman K."/>
            <person name="Sharon I."/>
            <person name="Hug L.A."/>
            <person name="Burstein D."/>
            <person name="Emerson J.B."/>
            <person name="Thomas B.C."/>
            <person name="Banfield J.F."/>
        </authorList>
    </citation>
    <scope>NUCLEOTIDE SEQUENCE [LARGE SCALE GENOMIC DNA]</scope>
    <source>
        <strain evidence="2">CG2_30_40_21</strain>
    </source>
</reference>
<gene>
    <name evidence="2" type="ORF">AUJ95_01670</name>
</gene>
<dbReference type="GO" id="GO:0030246">
    <property type="term" value="F:carbohydrate binding"/>
    <property type="evidence" value="ECO:0007669"/>
    <property type="project" value="InterPro"/>
</dbReference>
<dbReference type="Proteomes" id="UP000183085">
    <property type="component" value="Unassembled WGS sequence"/>
</dbReference>
<evidence type="ECO:0000259" key="1">
    <source>
        <dbReference type="Pfam" id="PF00963"/>
    </source>
</evidence>
<dbReference type="InterPro" id="IPR008965">
    <property type="entry name" value="CBM2/CBM3_carb-bd_dom_sf"/>
</dbReference>
<accession>A0A1J5EES6</accession>
<dbReference type="STRING" id="1817895.AUJ95_01670"/>
<dbReference type="Gene3D" id="2.60.40.680">
    <property type="match status" value="1"/>
</dbReference>
<organism evidence="2 3">
    <name type="scientific">Candidatus Desantisbacteria bacterium CG2_30_40_21</name>
    <dbReference type="NCBI Taxonomy" id="1817895"/>
    <lineage>
        <taxon>Bacteria</taxon>
        <taxon>Candidatus Desantisiibacteriota</taxon>
    </lineage>
</organism>
<dbReference type="SUPFAM" id="SSF49373">
    <property type="entry name" value="Invasin/intimin cell-adhesion fragments"/>
    <property type="match status" value="1"/>
</dbReference>
<sequence length="457" mass="48318">MPHIILISPKSGQIGTRITVAGNGFGILETVGIDFGTTIMIAACNTMVDGSFQLVFTTDAQAIGTTTITARGQITNAIDTDSFMLRPSVTLKITPSTQNIIKGQEFTAQIEIVNVSQLISADIYINFNPAVLEALSVGSGTFMTDCSSPGYMISTGTIKYSFGSFGSPSTGSGVLCFLRFRAKERGVSNVTIEDNQTKLFTVAAEQGVAIPYAKEDAIYYVISGIRIQTQDRIIRANEYVSYQCISEGDSGVDVTGSTTFTTSGGGDFNGNIFHAKYIGSYTITAVYSGLTATTSAIITTGTPATLSYISGNNQSNTCTLTLNEPFVVKVVDVYNNPCPGVDIDWQVISTPSGATGYSILPARTVTNIYGMASSSLTLGTEPPGTYTISAIASVPSGSPVSFAANSLRRFGNIAGFCLLRLGLNRYGTCSDIMVTIPETGATTTTNNNSYFAFILYL</sequence>
<dbReference type="InterPro" id="IPR008964">
    <property type="entry name" value="Invasin/intimin_cell_adhesion"/>
</dbReference>
<evidence type="ECO:0000313" key="2">
    <source>
        <dbReference type="EMBL" id="OIP42503.1"/>
    </source>
</evidence>
<dbReference type="InterPro" id="IPR013783">
    <property type="entry name" value="Ig-like_fold"/>
</dbReference>
<dbReference type="InterPro" id="IPR002102">
    <property type="entry name" value="Cohesin_dom"/>
</dbReference>
<dbReference type="GO" id="GO:0000272">
    <property type="term" value="P:polysaccharide catabolic process"/>
    <property type="evidence" value="ECO:0007669"/>
    <property type="project" value="InterPro"/>
</dbReference>
<dbReference type="AlphaFoldDB" id="A0A1J5EES6"/>
<name>A0A1J5EES6_9BACT</name>
<dbReference type="CDD" id="cd08547">
    <property type="entry name" value="Type_II_cohesin"/>
    <property type="match status" value="1"/>
</dbReference>
<protein>
    <recommendedName>
        <fullName evidence="1">Cohesin domain-containing protein</fullName>
    </recommendedName>
</protein>
<evidence type="ECO:0000313" key="3">
    <source>
        <dbReference type="Proteomes" id="UP000183085"/>
    </source>
</evidence>
<proteinExistence type="predicted"/>
<dbReference type="EMBL" id="MNYI01000046">
    <property type="protein sequence ID" value="OIP42503.1"/>
    <property type="molecule type" value="Genomic_DNA"/>
</dbReference>